<reference evidence="2 3" key="1">
    <citation type="journal article" date="2021" name="Commun. Biol.">
        <title>The genome of Shorea leprosula (Dipterocarpaceae) highlights the ecological relevance of drought in aseasonal tropical rainforests.</title>
        <authorList>
            <person name="Ng K.K.S."/>
            <person name="Kobayashi M.J."/>
            <person name="Fawcett J.A."/>
            <person name="Hatakeyama M."/>
            <person name="Paape T."/>
            <person name="Ng C.H."/>
            <person name="Ang C.C."/>
            <person name="Tnah L.H."/>
            <person name="Lee C.T."/>
            <person name="Nishiyama T."/>
            <person name="Sese J."/>
            <person name="O'Brien M.J."/>
            <person name="Copetti D."/>
            <person name="Mohd Noor M.I."/>
            <person name="Ong R.C."/>
            <person name="Putra M."/>
            <person name="Sireger I.Z."/>
            <person name="Indrioko S."/>
            <person name="Kosugi Y."/>
            <person name="Izuno A."/>
            <person name="Isagi Y."/>
            <person name="Lee S.L."/>
            <person name="Shimizu K.K."/>
        </authorList>
    </citation>
    <scope>NUCLEOTIDE SEQUENCE [LARGE SCALE GENOMIC DNA]</scope>
    <source>
        <strain evidence="2">214</strain>
    </source>
</reference>
<dbReference type="PANTHER" id="PTHR11306:SF35">
    <property type="entry name" value="MD-2-RELATED LIPID-RECOGNITION PROTEIN ROSY1"/>
    <property type="match status" value="1"/>
</dbReference>
<proteinExistence type="predicted"/>
<name>A0AAV5LE83_9ROSI</name>
<accession>A0AAV5LE83</accession>
<dbReference type="InterPro" id="IPR039670">
    <property type="entry name" value="NPC2-like"/>
</dbReference>
<feature type="chain" id="PRO_5043842790" evidence="1">
    <location>
        <begin position="42"/>
        <end position="163"/>
    </location>
</feature>
<dbReference type="AlphaFoldDB" id="A0AAV5LE83"/>
<keyword evidence="1" id="KW-0732">Signal</keyword>
<dbReference type="SUPFAM" id="SSF81296">
    <property type="entry name" value="E set domains"/>
    <property type="match status" value="1"/>
</dbReference>
<evidence type="ECO:0000313" key="2">
    <source>
        <dbReference type="EMBL" id="GKV35022.1"/>
    </source>
</evidence>
<dbReference type="InterPro" id="IPR014756">
    <property type="entry name" value="Ig_E-set"/>
</dbReference>
<feature type="signal peptide" evidence="1">
    <location>
        <begin position="1"/>
        <end position="41"/>
    </location>
</feature>
<comment type="caution">
    <text evidence="2">The sequence shown here is derived from an EMBL/GenBank/DDBJ whole genome shotgun (WGS) entry which is preliminary data.</text>
</comment>
<dbReference type="GO" id="GO:0032934">
    <property type="term" value="F:sterol binding"/>
    <property type="evidence" value="ECO:0007669"/>
    <property type="project" value="InterPro"/>
</dbReference>
<sequence length="163" mass="18481">MQSIKVRCSSIIWRESKAPRLKLTPLPIFAFCLILLSSVEATADETRYFYCDDDTEYTIKVQSVDFSPNPVPQGRTATVSISASTNVKLRLHAICRFPDHTFNGGTVRIKLEPGFIWHMYDVCDKGWYLLDVEVVDDGNKVLTCISFQFQIVSNDCDSVSFLL</sequence>
<evidence type="ECO:0000313" key="3">
    <source>
        <dbReference type="Proteomes" id="UP001054252"/>
    </source>
</evidence>
<dbReference type="PANTHER" id="PTHR11306">
    <property type="entry name" value="NIEMANN PICK TYPE C2 PROTEIN NPC2-RELATED"/>
    <property type="match status" value="1"/>
</dbReference>
<evidence type="ECO:0000256" key="1">
    <source>
        <dbReference type="SAM" id="SignalP"/>
    </source>
</evidence>
<dbReference type="GO" id="GO:0015918">
    <property type="term" value="P:sterol transport"/>
    <property type="evidence" value="ECO:0007669"/>
    <property type="project" value="InterPro"/>
</dbReference>
<keyword evidence="3" id="KW-1185">Reference proteome</keyword>
<protein>
    <submittedName>
        <fullName evidence="2">Uncharacterized protein</fullName>
    </submittedName>
</protein>
<organism evidence="2 3">
    <name type="scientific">Rubroshorea leprosula</name>
    <dbReference type="NCBI Taxonomy" id="152421"/>
    <lineage>
        <taxon>Eukaryota</taxon>
        <taxon>Viridiplantae</taxon>
        <taxon>Streptophyta</taxon>
        <taxon>Embryophyta</taxon>
        <taxon>Tracheophyta</taxon>
        <taxon>Spermatophyta</taxon>
        <taxon>Magnoliopsida</taxon>
        <taxon>eudicotyledons</taxon>
        <taxon>Gunneridae</taxon>
        <taxon>Pentapetalae</taxon>
        <taxon>rosids</taxon>
        <taxon>malvids</taxon>
        <taxon>Malvales</taxon>
        <taxon>Dipterocarpaceae</taxon>
        <taxon>Rubroshorea</taxon>
    </lineage>
</organism>
<dbReference type="Proteomes" id="UP001054252">
    <property type="component" value="Unassembled WGS sequence"/>
</dbReference>
<gene>
    <name evidence="2" type="ORF">SLEP1_g43342</name>
</gene>
<dbReference type="EMBL" id="BPVZ01000108">
    <property type="protein sequence ID" value="GKV35022.1"/>
    <property type="molecule type" value="Genomic_DNA"/>
</dbReference>